<evidence type="ECO:0000313" key="2">
    <source>
        <dbReference type="EMBL" id="OGE90097.1"/>
    </source>
</evidence>
<evidence type="ECO:0000313" key="3">
    <source>
        <dbReference type="Proteomes" id="UP000177682"/>
    </source>
</evidence>
<evidence type="ECO:0000256" key="1">
    <source>
        <dbReference type="SAM" id="Phobius"/>
    </source>
</evidence>
<feature type="transmembrane region" description="Helical" evidence="1">
    <location>
        <begin position="49"/>
        <end position="67"/>
    </location>
</feature>
<accession>A0A1F5PJQ5</accession>
<dbReference type="Proteomes" id="UP000177682">
    <property type="component" value="Unassembled WGS sequence"/>
</dbReference>
<feature type="transmembrane region" description="Helical" evidence="1">
    <location>
        <begin position="20"/>
        <end position="42"/>
    </location>
</feature>
<proteinExistence type="predicted"/>
<dbReference type="AlphaFoldDB" id="A0A1F5PJQ5"/>
<dbReference type="EMBL" id="MFEY01000007">
    <property type="protein sequence ID" value="OGE90097.1"/>
    <property type="molecule type" value="Genomic_DNA"/>
</dbReference>
<organism evidence="2 3">
    <name type="scientific">Candidatus Doudnabacteria bacterium RIFCSPHIGHO2_12_FULL_48_16</name>
    <dbReference type="NCBI Taxonomy" id="1817838"/>
    <lineage>
        <taxon>Bacteria</taxon>
        <taxon>Candidatus Doudnaibacteriota</taxon>
    </lineage>
</organism>
<name>A0A1F5PJQ5_9BACT</name>
<gene>
    <name evidence="2" type="ORF">A3E29_03240</name>
</gene>
<comment type="caution">
    <text evidence="2">The sequence shown here is derived from an EMBL/GenBank/DDBJ whole genome shotgun (WGS) entry which is preliminary data.</text>
</comment>
<feature type="transmembrane region" description="Helical" evidence="1">
    <location>
        <begin position="105"/>
        <end position="125"/>
    </location>
</feature>
<keyword evidence="1" id="KW-0472">Membrane</keyword>
<sequence length="206" mass="23061">MEFLNLPATIEYCEKAGNWLIARPFYAVSNFAYGFAAVAILVKGRGSRLSQIFAGLLLFIASMSFAYDTKDNFVTQLLDLFAIYIFLHTLIFLNLKNKIAARKLIIFQILVIVGAMAAIVLFRGYTGTLIIGGFVLAVLASQPELIRNPAMALLTVGTIFWLLDVNKIYCDPRQIFNGRGAFHLLTAGSIYHLYSFYESNIIKLRI</sequence>
<protein>
    <submittedName>
        <fullName evidence="2">Uncharacterized protein</fullName>
    </submittedName>
</protein>
<keyword evidence="1" id="KW-1133">Transmembrane helix</keyword>
<reference evidence="2 3" key="1">
    <citation type="journal article" date="2016" name="Nat. Commun.">
        <title>Thousands of microbial genomes shed light on interconnected biogeochemical processes in an aquifer system.</title>
        <authorList>
            <person name="Anantharaman K."/>
            <person name="Brown C.T."/>
            <person name="Hug L.A."/>
            <person name="Sharon I."/>
            <person name="Castelle C.J."/>
            <person name="Probst A.J."/>
            <person name="Thomas B.C."/>
            <person name="Singh A."/>
            <person name="Wilkins M.J."/>
            <person name="Karaoz U."/>
            <person name="Brodie E.L."/>
            <person name="Williams K.H."/>
            <person name="Hubbard S.S."/>
            <person name="Banfield J.F."/>
        </authorList>
    </citation>
    <scope>NUCLEOTIDE SEQUENCE [LARGE SCALE GENOMIC DNA]</scope>
</reference>
<feature type="transmembrane region" description="Helical" evidence="1">
    <location>
        <begin position="145"/>
        <end position="163"/>
    </location>
</feature>
<keyword evidence="1" id="KW-0812">Transmembrane</keyword>
<feature type="transmembrane region" description="Helical" evidence="1">
    <location>
        <begin position="73"/>
        <end position="93"/>
    </location>
</feature>